<feature type="domain" description="AMOP" evidence="8">
    <location>
        <begin position="672"/>
        <end position="831"/>
    </location>
</feature>
<dbReference type="PROSITE" id="PS51233">
    <property type="entry name" value="VWFD"/>
    <property type="match status" value="1"/>
</dbReference>
<gene>
    <name evidence="12" type="primary">K03H1.5</name>
    <name evidence="12" type="ORF">T4C_12749</name>
</gene>
<evidence type="ECO:0000256" key="6">
    <source>
        <dbReference type="PROSITE-ProRule" id="PRU00302"/>
    </source>
</evidence>
<dbReference type="GO" id="GO:0007160">
    <property type="term" value="P:cell-matrix adhesion"/>
    <property type="evidence" value="ECO:0007669"/>
    <property type="project" value="InterPro"/>
</dbReference>
<evidence type="ECO:0000256" key="3">
    <source>
        <dbReference type="ARBA" id="ARBA00022989"/>
    </source>
</evidence>
<dbReference type="InterPro" id="IPR001846">
    <property type="entry name" value="VWF_type-D"/>
</dbReference>
<comment type="caution">
    <text evidence="12">The sequence shown here is derived from an EMBL/GenBank/DDBJ whole genome shotgun (WGS) entry which is preliminary data.</text>
</comment>
<feature type="transmembrane region" description="Helical" evidence="7">
    <location>
        <begin position="1269"/>
        <end position="1290"/>
    </location>
</feature>
<evidence type="ECO:0000256" key="7">
    <source>
        <dbReference type="SAM" id="Phobius"/>
    </source>
</evidence>
<feature type="domain" description="NIDO" evidence="10">
    <location>
        <begin position="265"/>
        <end position="428"/>
    </location>
</feature>
<keyword evidence="6" id="KW-0768">Sushi</keyword>
<dbReference type="EMBL" id="JYDV01000048">
    <property type="protein sequence ID" value="KRZ38248.1"/>
    <property type="molecule type" value="Genomic_DNA"/>
</dbReference>
<dbReference type="Pfam" id="PF06119">
    <property type="entry name" value="NIDO"/>
    <property type="match status" value="1"/>
</dbReference>
<reference evidence="12 13" key="1">
    <citation type="submission" date="2015-01" db="EMBL/GenBank/DDBJ databases">
        <title>Evolution of Trichinella species and genotypes.</title>
        <authorList>
            <person name="Korhonen P.K."/>
            <person name="Edoardo P."/>
            <person name="Giuseppe L.R."/>
            <person name="Gasser R.B."/>
        </authorList>
    </citation>
    <scope>NUCLEOTIDE SEQUENCE [LARGE SCALE GENOMIC DNA]</scope>
    <source>
        <strain evidence="12">ISS176</strain>
    </source>
</reference>
<sequence length="1362" mass="157055">LQYSCDRTGDAWANNWLGKASSRRSFKTACPVNVGDNHQIMRMLICLTLFVELALIDGQMQPMPINDPLTQTRTDFQPSSFNILDSFQPRPSGSGLNTDAQPFRIHGQNLKTIDWRNIDRRAEEGWWHLYPFGERYYDIDITWRPWRDLQIDLDFFLPFFGFRFNYTFVFPEGFVAFSYPQYIQPPYTMPNRRWPEEPDSSLIAAFMSEQSFVHVGETRLSHVWYRVVSRPINMINPFGDFGFRQPVQQQQYLGPNLPPELANTQIPIRTYAGQQLKTAYGRIEDPELLDRITEDIQRSMVGARGFKADYALIVTWERMGYGGAPKVTELNMYETVKKWQNTYQMVLATDEIRTYVMFNYANVNWTSSTQAGALFGRGGKQSAMVGFNGGNGTGWYALPWSADGNSYKLVQYGSAQVAGRWLARVDEDIEYGGCSNDSIGILQLDKPQATMLGGFTLNVTGPCFRPTDVLKMQIDENTLDCERLDMVMARCVVPVNSIFKTGQVIIRLSVDGGKNYPWWNKFYILMPSLARRQVNLINDPVVLNNNWRSFNPDNLTLTWPAANITVNPNAQVDITLWGYWEDVLGHSFEQAKFSVQIGSIARNSPNRGVFSFNPRTMSKTDMKPDAWRKYTGGLLQIRVSQDWMKDRGDGIYWSDMIPFGWYFHDVWQYQMGKNWATDMCIDWFQYDGRRENFYMFLENSQPCPCTLDQALLDIGRYVALMDCDINGDHRCYYTQGAQHCVVSVRSVWTGAGQVCCYDWQGWLMFSQDYEFNDQYLRFYSAGVPYRAHPYGAFPYKRPPYVPSLSNFYNDLLPYEYCCKWAGHCEFYFWRRITSGCQDYRPPAVGYIYGEGHVITYDGTRYTFNGKGYYVLTTLKSKNNHMMVQVRMEHPPKTLCKLLYCSIIIIAPMLTFHFVPGNLGNSEVPATVVTGLAAQDNDSAVVQIYARKEFRRWRYKTDVYVDGTRVFFDTPWQKLQTFKGVTIRSRPRNMNMSELEVMFDTGMGLLVQEARGTLNVIVSVPPEYNETYAYRTDTFGYPRTEPATGLFGTGKCANFYRTMGLFGTFNNDKRDDLTTPDCNVVNTNYPPSEIEARNVYYEFGERWRADGIRHPLLFQTKFQPIYNPLTFASMNYQPIFDPWRNQNTTFWESLIFTREEVRVTCQGSPSCEFDYLTTGRREIGIDTLMNERKFEEQKRLGEKILISCGPLTKNYGVLKYPPGNNYLDGVTVTFTCQPDYFLHGDQQRHCINGTWSPGWWPWCRWRDEEHALKWFTGIIVSLLIVAVLVAIFCYCNSMKKEKLKRRGRQYAIGSFGPRTMKAVDPSLQKTAPTQPYPPSELDAAKGVGGLNGRMNLPTGARFSETTA</sequence>
<protein>
    <recommendedName>
        <fullName evidence="14">Protein mesh</fullName>
    </recommendedName>
</protein>
<dbReference type="PANTHER" id="PTHR13802">
    <property type="entry name" value="MUCIN 4-RELATED"/>
    <property type="match status" value="1"/>
</dbReference>
<evidence type="ECO:0000313" key="12">
    <source>
        <dbReference type="EMBL" id="KRZ38248.1"/>
    </source>
</evidence>
<proteinExistence type="predicted"/>
<evidence type="ECO:0000259" key="11">
    <source>
        <dbReference type="PROSITE" id="PS51233"/>
    </source>
</evidence>
<dbReference type="InterPro" id="IPR000436">
    <property type="entry name" value="Sushi_SCR_CCP_dom"/>
</dbReference>
<dbReference type="Pfam" id="PF03782">
    <property type="entry name" value="AMOP"/>
    <property type="match status" value="1"/>
</dbReference>
<feature type="domain" description="Sushi" evidence="9">
    <location>
        <begin position="1201"/>
        <end position="1260"/>
    </location>
</feature>
<dbReference type="InterPro" id="IPR035976">
    <property type="entry name" value="Sushi/SCR/CCP_sf"/>
</dbReference>
<evidence type="ECO:0000259" key="9">
    <source>
        <dbReference type="PROSITE" id="PS50923"/>
    </source>
</evidence>
<dbReference type="GO" id="GO:0016020">
    <property type="term" value="C:membrane"/>
    <property type="evidence" value="ECO:0007669"/>
    <property type="project" value="UniProtKB-SubCell"/>
</dbReference>
<comment type="caution">
    <text evidence="6">Lacks conserved residue(s) required for the propagation of feature annotation.</text>
</comment>
<dbReference type="InterPro" id="IPR051495">
    <property type="entry name" value="Epithelial_Barrier/Signaling"/>
</dbReference>
<dbReference type="PROSITE" id="PS50856">
    <property type="entry name" value="AMOP"/>
    <property type="match status" value="1"/>
</dbReference>
<keyword evidence="3 7" id="KW-1133">Transmembrane helix</keyword>
<evidence type="ECO:0000259" key="8">
    <source>
        <dbReference type="PROSITE" id="PS50856"/>
    </source>
</evidence>
<dbReference type="InterPro" id="IPR003886">
    <property type="entry name" value="NIDO_dom"/>
</dbReference>
<feature type="non-terminal residue" evidence="12">
    <location>
        <position position="1"/>
    </location>
</feature>
<organism evidence="12 13">
    <name type="scientific">Trichinella pseudospiralis</name>
    <name type="common">Parasitic roundworm</name>
    <dbReference type="NCBI Taxonomy" id="6337"/>
    <lineage>
        <taxon>Eukaryota</taxon>
        <taxon>Metazoa</taxon>
        <taxon>Ecdysozoa</taxon>
        <taxon>Nematoda</taxon>
        <taxon>Enoplea</taxon>
        <taxon>Dorylaimia</taxon>
        <taxon>Trichinellida</taxon>
        <taxon>Trichinellidae</taxon>
        <taxon>Trichinella</taxon>
    </lineage>
</organism>
<dbReference type="SMART" id="SM00723">
    <property type="entry name" value="AMOP"/>
    <property type="match status" value="1"/>
</dbReference>
<evidence type="ECO:0000313" key="13">
    <source>
        <dbReference type="Proteomes" id="UP000054826"/>
    </source>
</evidence>
<evidence type="ECO:0008006" key="14">
    <source>
        <dbReference type="Google" id="ProtNLM"/>
    </source>
</evidence>
<keyword evidence="5 6" id="KW-1015">Disulfide bond</keyword>
<evidence type="ECO:0000256" key="2">
    <source>
        <dbReference type="ARBA" id="ARBA00022692"/>
    </source>
</evidence>
<dbReference type="Pfam" id="PF00094">
    <property type="entry name" value="VWD"/>
    <property type="match status" value="1"/>
</dbReference>
<keyword evidence="2 7" id="KW-0812">Transmembrane</keyword>
<feature type="domain" description="VWFD" evidence="11">
    <location>
        <begin position="843"/>
        <end position="1110"/>
    </location>
</feature>
<dbReference type="Pfam" id="PF00084">
    <property type="entry name" value="Sushi"/>
    <property type="match status" value="1"/>
</dbReference>
<evidence type="ECO:0000256" key="1">
    <source>
        <dbReference type="ARBA" id="ARBA00004370"/>
    </source>
</evidence>
<dbReference type="Pfam" id="PF23263">
    <property type="entry name" value="C8-3_MUC4"/>
    <property type="match status" value="1"/>
</dbReference>
<evidence type="ECO:0000259" key="10">
    <source>
        <dbReference type="PROSITE" id="PS51220"/>
    </source>
</evidence>
<evidence type="ECO:0000256" key="4">
    <source>
        <dbReference type="ARBA" id="ARBA00023136"/>
    </source>
</evidence>
<name>A0A0V1JTK9_TRIPS</name>
<accession>A0A0V1JTK9</accession>
<dbReference type="Proteomes" id="UP000054826">
    <property type="component" value="Unassembled WGS sequence"/>
</dbReference>
<dbReference type="SUPFAM" id="SSF57535">
    <property type="entry name" value="Complement control module/SCR domain"/>
    <property type="match status" value="1"/>
</dbReference>
<comment type="subcellular location">
    <subcellularLocation>
        <location evidence="1">Membrane</location>
    </subcellularLocation>
</comment>
<dbReference type="PROSITE" id="PS51220">
    <property type="entry name" value="NIDO"/>
    <property type="match status" value="1"/>
</dbReference>
<dbReference type="InterPro" id="IPR056619">
    <property type="entry name" value="C8-3_MUC4"/>
</dbReference>
<dbReference type="PANTHER" id="PTHR13802:SF52">
    <property type="entry name" value="MUCIN-4"/>
    <property type="match status" value="1"/>
</dbReference>
<feature type="disulfide bond" evidence="6">
    <location>
        <begin position="1231"/>
        <end position="1258"/>
    </location>
</feature>
<evidence type="ECO:0000256" key="5">
    <source>
        <dbReference type="ARBA" id="ARBA00023157"/>
    </source>
</evidence>
<dbReference type="InterPro" id="IPR005533">
    <property type="entry name" value="AMOP_dom"/>
</dbReference>
<dbReference type="SMART" id="SM00032">
    <property type="entry name" value="CCP"/>
    <property type="match status" value="1"/>
</dbReference>
<dbReference type="CDD" id="cd00033">
    <property type="entry name" value="CCP"/>
    <property type="match status" value="1"/>
</dbReference>
<dbReference type="SMART" id="SM00539">
    <property type="entry name" value="NIDO"/>
    <property type="match status" value="1"/>
</dbReference>
<keyword evidence="4 7" id="KW-0472">Membrane</keyword>
<dbReference type="Gene3D" id="2.10.70.10">
    <property type="entry name" value="Complement Module, domain 1"/>
    <property type="match status" value="1"/>
</dbReference>
<dbReference type="PROSITE" id="PS50923">
    <property type="entry name" value="SUSHI"/>
    <property type="match status" value="1"/>
</dbReference>